<feature type="compositionally biased region" description="Polar residues" evidence="1">
    <location>
        <begin position="23"/>
        <end position="39"/>
    </location>
</feature>
<organism evidence="3 4">
    <name type="scientific">Carlito syrichta</name>
    <name type="common">Philippine tarsier</name>
    <name type="synonym">Tarsius syrichta</name>
    <dbReference type="NCBI Taxonomy" id="1868482"/>
    <lineage>
        <taxon>Eukaryota</taxon>
        <taxon>Metazoa</taxon>
        <taxon>Chordata</taxon>
        <taxon>Craniata</taxon>
        <taxon>Vertebrata</taxon>
        <taxon>Euteleostomi</taxon>
        <taxon>Mammalia</taxon>
        <taxon>Eutheria</taxon>
        <taxon>Euarchontoglires</taxon>
        <taxon>Primates</taxon>
        <taxon>Haplorrhini</taxon>
        <taxon>Tarsiiformes</taxon>
        <taxon>Tarsiidae</taxon>
        <taxon>Carlito</taxon>
    </lineage>
</organism>
<dbReference type="InterPro" id="IPR028171">
    <property type="entry name" value="Codanin-1_C"/>
</dbReference>
<evidence type="ECO:0000313" key="4">
    <source>
        <dbReference type="RefSeq" id="XP_021568619.1"/>
    </source>
</evidence>
<feature type="compositionally biased region" description="Low complexity" evidence="1">
    <location>
        <begin position="97"/>
        <end position="112"/>
    </location>
</feature>
<dbReference type="GeneID" id="103261881"/>
<proteinExistence type="predicted"/>
<evidence type="ECO:0000256" key="1">
    <source>
        <dbReference type="SAM" id="MobiDB-lite"/>
    </source>
</evidence>
<protein>
    <submittedName>
        <fullName evidence="4">Codanin-1</fullName>
    </submittedName>
</protein>
<name>A0A3Q0DWU3_CARSF</name>
<feature type="compositionally biased region" description="Low complexity" evidence="1">
    <location>
        <begin position="54"/>
        <end position="80"/>
    </location>
</feature>
<feature type="region of interest" description="Disordered" evidence="1">
    <location>
        <begin position="217"/>
        <end position="384"/>
    </location>
</feature>
<feature type="domain" description="Codanin-1 C-terminal" evidence="2">
    <location>
        <begin position="874"/>
        <end position="988"/>
    </location>
</feature>
<dbReference type="Pfam" id="PF15296">
    <property type="entry name" value="Codanin-1_C"/>
    <property type="match status" value="1"/>
</dbReference>
<feature type="region of interest" description="Disordered" evidence="1">
    <location>
        <begin position="1"/>
        <end position="165"/>
    </location>
</feature>
<feature type="non-terminal residue" evidence="4">
    <location>
        <position position="1"/>
    </location>
</feature>
<dbReference type="Proteomes" id="UP000189704">
    <property type="component" value="Unplaced"/>
</dbReference>
<dbReference type="PANTHER" id="PTHR28678:SF1">
    <property type="entry name" value="CODANIN-1"/>
    <property type="match status" value="1"/>
</dbReference>
<dbReference type="PANTHER" id="PTHR28678">
    <property type="entry name" value="CODANIN-1"/>
    <property type="match status" value="1"/>
</dbReference>
<dbReference type="STRING" id="1868482.ENSTSYP00000007069"/>
<feature type="compositionally biased region" description="Low complexity" evidence="1">
    <location>
        <begin position="229"/>
        <end position="238"/>
    </location>
</feature>
<dbReference type="RefSeq" id="XP_021568619.1">
    <property type="nucleotide sequence ID" value="XM_021712944.1"/>
</dbReference>
<dbReference type="CTD" id="146059"/>
<dbReference type="InterPro" id="IPR040031">
    <property type="entry name" value="Codanin-1"/>
</dbReference>
<sequence length="1316" mass="143777">LRRYKVLGSSNSDSDLFSRLAQILQNGSQKSRSTTQCKTPGSPHNPKTPPKSPGAPRRSPSASPRSSSLPRTSSSSPSRAGRPHHDQRSSSPHLGRSKSPPSHSGSSSSRRSCQQEHCKPSKNGLKGSGSLHHHSASTKNPPGKKPQSPQSCIRPAAARAQFESRQVSVAAVVRWIERSTQSLEGNPGEAAVLSALQPLRKEFVPFLLNFLREQSSRILPQGPPTPAKAPGASAALPGRPGGPPRGSRGARSQLFPPTEPQGAAAAEAPLARPVATLSRTKPSRRINPTPVSEERSLSKPKTCFTSPPISCVPSSQPSALDTSPWGLGLSPGCRSLQEEREMLRKERSKQPQQSPNPTCPTPELGSSLPSRAGSLPDEPADPARVSSRPRLELVALVYSSCIAENLVPNLFLELFFVLQLLTARRMVPTKDSDLELSLGGVDSLESPLFQSIHDCVFFAVQVLEHQFQVLSYLDKGTLKLLAENERLLCFSPALQGRLRAAYEGSVAKVSLVMPPSAQAVSFQPETDNRANFSSDRAFHTFKKQRDVFYEVLREWEDRHEEPGWDFEKGLGSRIRAMMGQLSTACSHGHFVRLFQKQLLQMCQSLGGAGGTVLGEAPDVLSMLGADKLGRLRRLQERLVAPQSGGGPCPPPTFPGCQGFFRDFILSASSFQFNQHLMDSLSLKIRELNGLALPQHEPSDEDGESDVDWQGERRQFAVVLLSLRLLAKFLGFVAFLPYRGPEPPPTGELQDSILALRSQVPPVLDVRTLLQQGLRAGRAVLTVPWLVEFLSFADHVAPLLDYYRSVFALLLHLHRSLVLSQDSEGEMCFMNKLLLLAVLGWLFQIPTIPEDLFFLEEGQLDAFEADTVASEHGLDSVPVVDQQLLYTCCPYIGELRKLLASWVSGSSGRSGGFVRKITPTTTTGLGAQPPQTSQGLQTQLAQAFFHNQPPSLRRTVEFVAERIGSNCVKHIKATLVADLVHKAESLLQEQLVPQGQEEGDPVQLLEILCSQLCPHGTQALTQGREFCQRKSPGAVRALLPEETPAAVLSSAENIAVGLATEKACAWLSANITALIRREVKAAVSRTLRAQGPEPAARGERRGCSRACEHHAPLPSHLISEIKDVLSLAAGPRDPDEGVSPEHLEHLLGQLGQTLQCRQFLCPPAEQHLAKCSVELASLLVADQIPILGPPAQHRLERGQARRLLHMLLSLWKDAFQGPVPLQLLLSPRNVGLLADTRPREWDLLLFLLRELVEKGLMGRMEIETCLGSLHEAQWPGDFSEELTTLFNLFLAEPHLPEPQLRACELVQPNRGTLLAQS</sequence>
<feature type="compositionally biased region" description="Basic and acidic residues" evidence="1">
    <location>
        <begin position="336"/>
        <end position="349"/>
    </location>
</feature>
<dbReference type="GO" id="GO:0005634">
    <property type="term" value="C:nucleus"/>
    <property type="evidence" value="ECO:0007669"/>
    <property type="project" value="TreeGrafter"/>
</dbReference>
<reference evidence="4" key="1">
    <citation type="submission" date="2025-08" db="UniProtKB">
        <authorList>
            <consortium name="RefSeq"/>
        </authorList>
    </citation>
    <scope>IDENTIFICATION</scope>
</reference>
<evidence type="ECO:0000259" key="2">
    <source>
        <dbReference type="Pfam" id="PF15296"/>
    </source>
</evidence>
<feature type="compositionally biased region" description="Polar residues" evidence="1">
    <location>
        <begin position="303"/>
        <end position="321"/>
    </location>
</feature>
<accession>A0A3Q0DWU3</accession>
<evidence type="ECO:0000313" key="3">
    <source>
        <dbReference type="Proteomes" id="UP000189704"/>
    </source>
</evidence>
<dbReference type="OrthoDB" id="20982at2759"/>
<gene>
    <name evidence="4" type="primary">CDAN1</name>
</gene>
<dbReference type="KEGG" id="csyr:103261881"/>
<keyword evidence="3" id="KW-1185">Reference proteome</keyword>
<feature type="compositionally biased region" description="Low complexity" evidence="1">
    <location>
        <begin position="260"/>
        <end position="275"/>
    </location>
</feature>
<dbReference type="GO" id="GO:0006325">
    <property type="term" value="P:chromatin organization"/>
    <property type="evidence" value="ECO:0007669"/>
    <property type="project" value="TreeGrafter"/>
</dbReference>